<protein>
    <submittedName>
        <fullName evidence="2">Probable secreted glycosyl hydrolase</fullName>
    </submittedName>
</protein>
<evidence type="ECO:0000259" key="1">
    <source>
        <dbReference type="Pfam" id="PF06439"/>
    </source>
</evidence>
<dbReference type="STRING" id="313596.RB2501_05695"/>
<accession>A4CHF9</accession>
<dbReference type="AlphaFoldDB" id="A4CHF9"/>
<dbReference type="EMBL" id="CP001712">
    <property type="protein sequence ID" value="EAR16367.1"/>
    <property type="molecule type" value="Genomic_DNA"/>
</dbReference>
<sequence length="250" mass="27646">MRKLTLLACCFFAVIACKENKETPSEEVAESAETATPENEASDWIVLFDGTSFDGWKGYNQEGVPDTWSIEEGAMVFTPPAERPEGASYNLVTESKFENFVLSLEWQISEGGNSGVFWGVEELEQFGQPYQTGPEIQVLDNEKHPDAKAGTTHQAGALYDMIAPSEDVTRPVGEWNTMEITIDYAGETGKVVMNGTELLTFPLGNDAWDAMVADSKFDGWEGFGQYHEGKIGLQDHGDRVAFRNIKIKPL</sequence>
<dbReference type="Gene3D" id="2.60.120.560">
    <property type="entry name" value="Exo-inulinase, domain 1"/>
    <property type="match status" value="1"/>
</dbReference>
<dbReference type="Proteomes" id="UP000009049">
    <property type="component" value="Chromosome"/>
</dbReference>
<dbReference type="PROSITE" id="PS51257">
    <property type="entry name" value="PROKAR_LIPOPROTEIN"/>
    <property type="match status" value="1"/>
</dbReference>
<keyword evidence="3" id="KW-1185">Reference proteome</keyword>
<dbReference type="RefSeq" id="WP_015753124.1">
    <property type="nucleotide sequence ID" value="NC_013222.1"/>
</dbReference>
<gene>
    <name evidence="2" type="ordered locus">RB2501_05695</name>
</gene>
<dbReference type="HOGENOM" id="CLU_073042_0_0_10"/>
<name>A4CHF9_ROBBH</name>
<keyword evidence="2" id="KW-0378">Hydrolase</keyword>
<organism evidence="2 3">
    <name type="scientific">Robiginitalea biformata (strain ATCC BAA-864 / DSM 15991 / KCTC 12146 / HTCC2501)</name>
    <dbReference type="NCBI Taxonomy" id="313596"/>
    <lineage>
        <taxon>Bacteria</taxon>
        <taxon>Pseudomonadati</taxon>
        <taxon>Bacteroidota</taxon>
        <taxon>Flavobacteriia</taxon>
        <taxon>Flavobacteriales</taxon>
        <taxon>Flavobacteriaceae</taxon>
        <taxon>Robiginitalea</taxon>
    </lineage>
</organism>
<dbReference type="InterPro" id="IPR010496">
    <property type="entry name" value="AL/BT2_dom"/>
</dbReference>
<proteinExistence type="predicted"/>
<reference evidence="2 3" key="1">
    <citation type="journal article" date="2009" name="J. Bacteriol.">
        <title>Complete genome sequence of Robiginitalea biformata HTCC2501.</title>
        <authorList>
            <person name="Oh H.M."/>
            <person name="Giovannoni S.J."/>
            <person name="Lee K."/>
            <person name="Ferriera S."/>
            <person name="Johnson J."/>
            <person name="Cho J.C."/>
        </authorList>
    </citation>
    <scope>NUCLEOTIDE SEQUENCE [LARGE SCALE GENOMIC DNA]</scope>
    <source>
        <strain evidence="3">ATCC BAA-864 / HTCC2501 / KCTC 12146</strain>
    </source>
</reference>
<dbReference type="Pfam" id="PF06439">
    <property type="entry name" value="3keto-disac_hyd"/>
    <property type="match status" value="1"/>
</dbReference>
<dbReference type="OrthoDB" id="9806233at2"/>
<dbReference type="KEGG" id="rbi:RB2501_05695"/>
<evidence type="ECO:0000313" key="3">
    <source>
        <dbReference type="Proteomes" id="UP000009049"/>
    </source>
</evidence>
<dbReference type="eggNOG" id="COG2133">
    <property type="taxonomic scope" value="Bacteria"/>
</dbReference>
<evidence type="ECO:0000313" key="2">
    <source>
        <dbReference type="EMBL" id="EAR16367.1"/>
    </source>
</evidence>
<feature type="domain" description="3-keto-alpha-glucoside-1,2-lyase/3-keto-2-hydroxy-glucal hydratase" evidence="1">
    <location>
        <begin position="43"/>
        <end position="248"/>
    </location>
</feature>
<dbReference type="GO" id="GO:0016787">
    <property type="term" value="F:hydrolase activity"/>
    <property type="evidence" value="ECO:0007669"/>
    <property type="project" value="UniProtKB-KW"/>
</dbReference>